<keyword evidence="4" id="KW-1185">Reference proteome</keyword>
<evidence type="ECO:0000259" key="2">
    <source>
        <dbReference type="Pfam" id="PF03372"/>
    </source>
</evidence>
<dbReference type="EMBL" id="KB008014">
    <property type="protein sequence ID" value="ELR15967.1"/>
    <property type="molecule type" value="Genomic_DNA"/>
</dbReference>
<evidence type="ECO:0000313" key="3">
    <source>
        <dbReference type="EMBL" id="ELR15967.1"/>
    </source>
</evidence>
<dbReference type="Proteomes" id="UP000011083">
    <property type="component" value="Unassembled WGS sequence"/>
</dbReference>
<feature type="compositionally biased region" description="Low complexity" evidence="1">
    <location>
        <begin position="188"/>
        <end position="198"/>
    </location>
</feature>
<evidence type="ECO:0000313" key="4">
    <source>
        <dbReference type="Proteomes" id="UP000011083"/>
    </source>
</evidence>
<feature type="compositionally biased region" description="Polar residues" evidence="1">
    <location>
        <begin position="216"/>
        <end position="226"/>
    </location>
</feature>
<keyword evidence="3" id="KW-0255">Endonuclease</keyword>
<dbReference type="GeneID" id="14916636"/>
<dbReference type="PANTHER" id="PTHR12121">
    <property type="entry name" value="CARBON CATABOLITE REPRESSOR PROTEIN 4"/>
    <property type="match status" value="1"/>
</dbReference>
<proteinExistence type="predicted"/>
<evidence type="ECO:0000256" key="1">
    <source>
        <dbReference type="SAM" id="MobiDB-lite"/>
    </source>
</evidence>
<dbReference type="Gene3D" id="3.60.10.10">
    <property type="entry name" value="Endonuclease/exonuclease/phosphatase"/>
    <property type="match status" value="1"/>
</dbReference>
<dbReference type="PANTHER" id="PTHR12121:SF34">
    <property type="entry name" value="PROTEIN ANGEL"/>
    <property type="match status" value="1"/>
</dbReference>
<dbReference type="InterPro" id="IPR036691">
    <property type="entry name" value="Endo/exonu/phosph_ase_sf"/>
</dbReference>
<dbReference type="KEGG" id="acan:ACA1_031650"/>
<dbReference type="Pfam" id="PF03372">
    <property type="entry name" value="Exo_endo_phos"/>
    <property type="match status" value="1"/>
</dbReference>
<organism evidence="3 4">
    <name type="scientific">Acanthamoeba castellanii (strain ATCC 30010 / Neff)</name>
    <dbReference type="NCBI Taxonomy" id="1257118"/>
    <lineage>
        <taxon>Eukaryota</taxon>
        <taxon>Amoebozoa</taxon>
        <taxon>Discosea</taxon>
        <taxon>Longamoebia</taxon>
        <taxon>Centramoebida</taxon>
        <taxon>Acanthamoebidae</taxon>
        <taxon>Acanthamoeba</taxon>
    </lineage>
</organism>
<dbReference type="OrthoDB" id="21040at2759"/>
<keyword evidence="3" id="KW-0378">Hydrolase</keyword>
<dbReference type="AlphaFoldDB" id="L8GSN6"/>
<protein>
    <submittedName>
        <fullName evidence="3">Endonuclease/exonuclease/phosphatase family protein</fullName>
    </submittedName>
</protein>
<keyword evidence="3" id="KW-0540">Nuclease</keyword>
<dbReference type="InterPro" id="IPR050410">
    <property type="entry name" value="CCR4/nocturin_mRNA_transcr"/>
</dbReference>
<keyword evidence="3" id="KW-0269">Exonuclease</keyword>
<dbReference type="RefSeq" id="XP_004337980.1">
    <property type="nucleotide sequence ID" value="XM_004337932.1"/>
</dbReference>
<sequence length="314" mass="34512">MTYNVLKSTCSFSFYPHCDTQHMLFPYRLANQAREIEALAPDVACLQEVDKYQEYLSYLSKTYSGVYKKREKGDGCALFYNRERYYVGEVCELDLGFDTVALLVPLMPLEEDDSPLLVATTHLSVWFDDAEIIRHKQTRELLSAVNAWKKAKEAELGQENVPIVLCGDFNSTPDSSIYALLTSPGQARPPAARPNGPRGNRGGAVKSPAAGRPAATSDQTQQTTPWRSAYALHQQTAADEVKEGATTATTTASGEPPYTTLLPHSAQVVDYILWPAASPMRVRALVPIPRLAEGSGLPSALYSSDHFSLMCELA</sequence>
<name>L8GSN6_ACACF</name>
<dbReference type="SUPFAM" id="SSF56219">
    <property type="entry name" value="DNase I-like"/>
    <property type="match status" value="1"/>
</dbReference>
<dbReference type="VEuPathDB" id="AmoebaDB:ACA1_031650"/>
<dbReference type="InterPro" id="IPR005135">
    <property type="entry name" value="Endo/exonuclease/phosphatase"/>
</dbReference>
<feature type="domain" description="Endonuclease/exonuclease/phosphatase" evidence="2">
    <location>
        <begin position="1"/>
        <end position="306"/>
    </location>
</feature>
<feature type="region of interest" description="Disordered" evidence="1">
    <location>
        <begin position="180"/>
        <end position="258"/>
    </location>
</feature>
<gene>
    <name evidence="3" type="ORF">ACA1_031650</name>
</gene>
<dbReference type="GO" id="GO:0004519">
    <property type="term" value="F:endonuclease activity"/>
    <property type="evidence" value="ECO:0007669"/>
    <property type="project" value="UniProtKB-KW"/>
</dbReference>
<accession>L8GSN6</accession>
<reference evidence="3 4" key="1">
    <citation type="journal article" date="2013" name="Genome Biol.">
        <title>Genome of Acanthamoeba castellanii highlights extensive lateral gene transfer and early evolution of tyrosine kinase signaling.</title>
        <authorList>
            <person name="Clarke M."/>
            <person name="Lohan A.J."/>
            <person name="Liu B."/>
            <person name="Lagkouvardos I."/>
            <person name="Roy S."/>
            <person name="Zafar N."/>
            <person name="Bertelli C."/>
            <person name="Schilde C."/>
            <person name="Kianianmomeni A."/>
            <person name="Burglin T.R."/>
            <person name="Frech C."/>
            <person name="Turcotte B."/>
            <person name="Kopec K.O."/>
            <person name="Synnott J.M."/>
            <person name="Choo C."/>
            <person name="Paponov I."/>
            <person name="Finkler A."/>
            <person name="Soon Heng Tan C."/>
            <person name="Hutchins A.P."/>
            <person name="Weinmeier T."/>
            <person name="Rattei T."/>
            <person name="Chu J.S."/>
            <person name="Gimenez G."/>
            <person name="Irimia M."/>
            <person name="Rigden D.J."/>
            <person name="Fitzpatrick D.A."/>
            <person name="Lorenzo-Morales J."/>
            <person name="Bateman A."/>
            <person name="Chiu C.H."/>
            <person name="Tang P."/>
            <person name="Hegemann P."/>
            <person name="Fromm H."/>
            <person name="Raoult D."/>
            <person name="Greub G."/>
            <person name="Miranda-Saavedra D."/>
            <person name="Chen N."/>
            <person name="Nash P."/>
            <person name="Ginger M.L."/>
            <person name="Horn M."/>
            <person name="Schaap P."/>
            <person name="Caler L."/>
            <person name="Loftus B."/>
        </authorList>
    </citation>
    <scope>NUCLEOTIDE SEQUENCE [LARGE SCALE GENOMIC DNA]</scope>
    <source>
        <strain evidence="3 4">Neff</strain>
    </source>
</reference>
<dbReference type="GO" id="GO:0000175">
    <property type="term" value="F:3'-5'-RNA exonuclease activity"/>
    <property type="evidence" value="ECO:0007669"/>
    <property type="project" value="TreeGrafter"/>
</dbReference>